<evidence type="ECO:0000313" key="2">
    <source>
        <dbReference type="EMBL" id="KPP71825.1"/>
    </source>
</evidence>
<evidence type="ECO:0000313" key="3">
    <source>
        <dbReference type="Proteomes" id="UP000034805"/>
    </source>
</evidence>
<feature type="region of interest" description="Disordered" evidence="1">
    <location>
        <begin position="1"/>
        <end position="38"/>
    </location>
</feature>
<dbReference type="PANTHER" id="PTHR34340">
    <property type="entry name" value="MELANOREGULIN"/>
    <property type="match status" value="1"/>
</dbReference>
<dbReference type="GO" id="GO:0032402">
    <property type="term" value="P:melanosome transport"/>
    <property type="evidence" value="ECO:0007669"/>
    <property type="project" value="InterPro"/>
</dbReference>
<protein>
    <submittedName>
        <fullName evidence="2">Melanoregulin-like</fullName>
    </submittedName>
</protein>
<dbReference type="Pfam" id="PF15812">
    <property type="entry name" value="MREG"/>
    <property type="match status" value="2"/>
</dbReference>
<dbReference type="AlphaFoldDB" id="A0A0N8K0D4"/>
<feature type="compositionally biased region" description="Basic and acidic residues" evidence="1">
    <location>
        <begin position="9"/>
        <end position="20"/>
    </location>
</feature>
<gene>
    <name evidence="2" type="ORF">Z043_109225</name>
</gene>
<proteinExistence type="predicted"/>
<reference evidence="2 3" key="1">
    <citation type="submission" date="2015-08" db="EMBL/GenBank/DDBJ databases">
        <title>The genome of the Asian arowana (Scleropages formosus).</title>
        <authorList>
            <person name="Tan M.H."/>
            <person name="Gan H.M."/>
            <person name="Croft L.J."/>
            <person name="Austin C.M."/>
        </authorList>
    </citation>
    <scope>NUCLEOTIDE SEQUENCE [LARGE SCALE GENOMIC DNA]</scope>
    <source>
        <strain evidence="2">Aro1</strain>
    </source>
</reference>
<dbReference type="Proteomes" id="UP000034805">
    <property type="component" value="Unassembled WGS sequence"/>
</dbReference>
<evidence type="ECO:0000256" key="1">
    <source>
        <dbReference type="SAM" id="MobiDB-lite"/>
    </source>
</evidence>
<dbReference type="PANTHER" id="PTHR34340:SF1">
    <property type="entry name" value="MELANOREGULIN"/>
    <property type="match status" value="1"/>
</dbReference>
<organism evidence="2 3">
    <name type="scientific">Scleropages formosus</name>
    <name type="common">Asian bonytongue</name>
    <name type="synonym">Osteoglossum formosum</name>
    <dbReference type="NCBI Taxonomy" id="113540"/>
    <lineage>
        <taxon>Eukaryota</taxon>
        <taxon>Metazoa</taxon>
        <taxon>Chordata</taxon>
        <taxon>Craniata</taxon>
        <taxon>Vertebrata</taxon>
        <taxon>Euteleostomi</taxon>
        <taxon>Actinopterygii</taxon>
        <taxon>Neopterygii</taxon>
        <taxon>Teleostei</taxon>
        <taxon>Osteoglossocephala</taxon>
        <taxon>Osteoglossomorpha</taxon>
        <taxon>Osteoglossiformes</taxon>
        <taxon>Osteoglossidae</taxon>
        <taxon>Scleropages</taxon>
    </lineage>
</organism>
<comment type="caution">
    <text evidence="2">The sequence shown here is derived from an EMBL/GenBank/DDBJ whole genome shotgun (WGS) entry which is preliminary data.</text>
</comment>
<name>A0A0N8K0D4_SCLFO</name>
<sequence length="358" mass="40419">MGAETLQYFDREAKRRRDQETNLWSEPGDPSHSERDDDRALYNLLQSRSRARRGSQEYRRLSVDIQAMRQVRRGVKEKWKLILENLERRCCPGGLVLLTDMPCRYTCEGGTADPRSDRCETRRFGSVTGNVCGSSGTGFMAEAESLLTVSASASYDRMRNAPAARTLLHALHSETSIFNSKGPPPERYLFILDRLIYLDVAEDFVKKARRFYPKGEEGVEEEEPSATLPLLFSRFTLRVPGKTSRSRDVSHDVPSPADRYEVLVVLSVDARTQARRADLTSRGAPRAVCVSCVSEQRFRYVRQACGRLRFAAASSGFGATFSFWCEGPCAALRRSALRCAKVIEMYIKEPMSKAKVSR</sequence>
<dbReference type="EMBL" id="JARO02002832">
    <property type="protein sequence ID" value="KPP71825.1"/>
    <property type="molecule type" value="Genomic_DNA"/>
</dbReference>
<dbReference type="GO" id="GO:0042470">
    <property type="term" value="C:melanosome"/>
    <property type="evidence" value="ECO:0007669"/>
    <property type="project" value="InterPro"/>
</dbReference>
<accession>A0A0N8K0D4</accession>
<feature type="compositionally biased region" description="Basic and acidic residues" evidence="1">
    <location>
        <begin position="29"/>
        <end position="38"/>
    </location>
</feature>
<dbReference type="InterPro" id="IPR031638">
    <property type="entry name" value="Melanoregulin"/>
</dbReference>